<feature type="compositionally biased region" description="Basic residues" evidence="2">
    <location>
        <begin position="995"/>
        <end position="1009"/>
    </location>
</feature>
<feature type="region of interest" description="Disordered" evidence="2">
    <location>
        <begin position="834"/>
        <end position="859"/>
    </location>
</feature>
<feature type="compositionally biased region" description="Polar residues" evidence="2">
    <location>
        <begin position="1163"/>
        <end position="1172"/>
    </location>
</feature>
<feature type="coiled-coil region" evidence="1">
    <location>
        <begin position="53"/>
        <end position="114"/>
    </location>
</feature>
<evidence type="ECO:0000259" key="3">
    <source>
        <dbReference type="Pfam" id="PF15255"/>
    </source>
</evidence>
<feature type="compositionally biased region" description="Polar residues" evidence="2">
    <location>
        <begin position="842"/>
        <end position="852"/>
    </location>
</feature>
<proteinExistence type="predicted"/>
<evidence type="ECO:0000256" key="2">
    <source>
        <dbReference type="SAM" id="MobiDB-lite"/>
    </source>
</evidence>
<reference evidence="5" key="1">
    <citation type="submission" date="2025-08" db="UniProtKB">
        <authorList>
            <consortium name="RefSeq"/>
        </authorList>
    </citation>
    <scope>IDENTIFICATION</scope>
    <source>
        <tissue evidence="5">Whole Larva</tissue>
    </source>
</reference>
<organism evidence="4 5">
    <name type="scientific">Nicrophorus vespilloides</name>
    <name type="common">Boreal carrion beetle</name>
    <dbReference type="NCBI Taxonomy" id="110193"/>
    <lineage>
        <taxon>Eukaryota</taxon>
        <taxon>Metazoa</taxon>
        <taxon>Ecdysozoa</taxon>
        <taxon>Arthropoda</taxon>
        <taxon>Hexapoda</taxon>
        <taxon>Insecta</taxon>
        <taxon>Pterygota</taxon>
        <taxon>Neoptera</taxon>
        <taxon>Endopterygota</taxon>
        <taxon>Coleoptera</taxon>
        <taxon>Polyphaga</taxon>
        <taxon>Staphyliniformia</taxon>
        <taxon>Silphidae</taxon>
        <taxon>Nicrophorinae</taxon>
        <taxon>Nicrophorus</taxon>
    </lineage>
</organism>
<evidence type="ECO:0000313" key="4">
    <source>
        <dbReference type="Proteomes" id="UP000695000"/>
    </source>
</evidence>
<dbReference type="RefSeq" id="XP_017786382.1">
    <property type="nucleotide sequence ID" value="XM_017930893.1"/>
</dbReference>
<feature type="region of interest" description="Disordered" evidence="2">
    <location>
        <begin position="522"/>
        <end position="552"/>
    </location>
</feature>
<dbReference type="Pfam" id="PF15255">
    <property type="entry name" value="CAP-ZIP_m"/>
    <property type="match status" value="1"/>
</dbReference>
<feature type="compositionally biased region" description="Polar residues" evidence="2">
    <location>
        <begin position="356"/>
        <end position="371"/>
    </location>
</feature>
<feature type="region of interest" description="Disordered" evidence="2">
    <location>
        <begin position="383"/>
        <end position="403"/>
    </location>
</feature>
<evidence type="ECO:0000256" key="1">
    <source>
        <dbReference type="SAM" id="Coils"/>
    </source>
</evidence>
<feature type="compositionally biased region" description="Acidic residues" evidence="2">
    <location>
        <begin position="299"/>
        <end position="308"/>
    </location>
</feature>
<keyword evidence="1" id="KW-0175">Coiled coil</keyword>
<feature type="coiled-coil region" evidence="1">
    <location>
        <begin position="714"/>
        <end position="741"/>
    </location>
</feature>
<name>A0ABM1NHT2_NICVS</name>
<feature type="region of interest" description="Disordered" evidence="2">
    <location>
        <begin position="184"/>
        <end position="255"/>
    </location>
</feature>
<keyword evidence="4" id="KW-1185">Reference proteome</keyword>
<dbReference type="GeneID" id="108569372"/>
<sequence>MAMSKDWEHPWTIEEIVENAPNWNLAGDAGLLRHLEQFSENLFKRAGEVNGSLDELLDNLDKTAINLDLVKNQFLSLQNTQFIESRVYEDDEVLDSKKEDVTNVEKKVLDEEKKKNITNAVLKGIELLDEYYDKVTVDGSDSEDDVDGVSYVLQPKNPYLQRPLPYVIGTEQWYKNWHVGLEDSSSEEEAEEPDKFSDTDSESNLPIADRRRIESTSDSGTDVSLNHSKPQAVINDTDSSGTDNSIPVKMPPSSQSFADQLAARLGNIAVESTKELEVNRRPINIPKPQVGLFTNEPPPLEESEDDEDKQGMFSGGKDLFQNEDVSFWGQKNPPQYDEPKKKTRGLFDESDDEEAFTSSNQTQPNSFLKPYTNNTLASSFLSNEPPEIIEAPKTKKEPSAGIIGRNSTLAGILPKRTDSSSEEEVIIESSKSIVEDKTAVKSVSKKPSLFDDADDLFKDDLFSDVKTFSDKKKLSLFDNDDDDEAEESFPKIEKRKENLFDSDEDIFTSSKVEQERDHVKRTFVPSLFDDAPPDLDDWDTKSDNNDLDDDDIYDTKKEVDQNQKKFSLFDDEPPDFDFVPKNASIFDDTDDAKIKSGGLFDDDLDFKKANNKMEINLFSDDDLEKNRLFEDKNVNLFDDKEEEIPSVDDQNKTNDIPSVIAEDCRESDVVSEVNKEITVEVDTKPNNQRITKKKISLFDDDLETEDLFAKVIDNEETKKDIVKNQDDVKSVENNNSKLTNKPIVIGRKNTLAGALPKRMDSSSDDDLLFSNAEVRGKAKSVDLFDSEKVDDEDKLSESLPNDDFFSAVTDHEENNLQDCKETKSIDLFGSEKKDIENPKIEGNNTLSKPMDNSSDDDLFSSAIDHEETNLLDDTQRDQNKSKEVDLLQNNEEAKLTNKPIVLPRKVAKMKENLSEDSSRKPEEKVLPSKLKHNLNINVAALMPGASLPKSFMVKSHSLEDAKVEQPLIVHAQSNKDVRLPEDAPEDNLLPSITKSRARIAVKRKPSTRRGRQESIRRNRERSEDRIEDTKNNNVERNLDFLNRNATQSEISQIGDEDKNERSKPDGGNEKGPVEYEDFLNDSYSGGIHRQVEMPPKATSSLKKEEPKKKETLKKEAPKKMKGLFDDDDIDIFADLKKTSSAKRKKPKGLFDDDDEDDIFGNVSEVSSASTSKKPVKSNSLFDDVSDDNDDIFSTKRTASVKPTKPAEKKRISKTVPLTKSSDDGKILDDPLDLFTNQ</sequence>
<feature type="compositionally biased region" description="Polar residues" evidence="2">
    <location>
        <begin position="216"/>
        <end position="245"/>
    </location>
</feature>
<feature type="region of interest" description="Disordered" evidence="2">
    <location>
        <begin position="276"/>
        <end position="371"/>
    </location>
</feature>
<feature type="domain" description="FAM21/CAPZIP" evidence="3">
    <location>
        <begin position="929"/>
        <end position="1023"/>
    </location>
</feature>
<gene>
    <name evidence="5" type="primary">LOC108569372</name>
</gene>
<feature type="region of interest" description="Disordered" evidence="2">
    <location>
        <begin position="974"/>
        <end position="1120"/>
    </location>
</feature>
<evidence type="ECO:0000313" key="5">
    <source>
        <dbReference type="RefSeq" id="XP_017786382.1"/>
    </source>
</evidence>
<feature type="compositionally biased region" description="Basic and acidic residues" evidence="2">
    <location>
        <begin position="1101"/>
        <end position="1120"/>
    </location>
</feature>
<feature type="compositionally biased region" description="Basic and acidic residues" evidence="2">
    <location>
        <begin position="1055"/>
        <end position="1073"/>
    </location>
</feature>
<protein>
    <submittedName>
        <fullName evidence="5">WASH complex subunit FAM21</fullName>
    </submittedName>
</protein>
<dbReference type="Proteomes" id="UP000695000">
    <property type="component" value="Unplaced"/>
</dbReference>
<dbReference type="InterPro" id="IPR029341">
    <property type="entry name" value="FAM21/CAPZIP"/>
</dbReference>
<feature type="compositionally biased region" description="Basic and acidic residues" evidence="2">
    <location>
        <begin position="1010"/>
        <end position="1030"/>
    </location>
</feature>
<accession>A0ABM1NHT2</accession>
<feature type="region of interest" description="Disordered" evidence="2">
    <location>
        <begin position="1136"/>
        <end position="1237"/>
    </location>
</feature>